<dbReference type="RefSeq" id="WP_272459641.1">
    <property type="nucleotide sequence ID" value="NZ_JAGTJJ010000055.1"/>
</dbReference>
<evidence type="ECO:0008006" key="5">
    <source>
        <dbReference type="Google" id="ProtNLM"/>
    </source>
</evidence>
<evidence type="ECO:0000313" key="4">
    <source>
        <dbReference type="Proteomes" id="UP001151081"/>
    </source>
</evidence>
<dbReference type="PANTHER" id="PTHR21562:SF83">
    <property type="entry name" value="PECTIN ACETYLESTERASE 4"/>
    <property type="match status" value="1"/>
</dbReference>
<sequence>MRALRFSPGTLAIPLVSLLTAAGCGSGGDTDPLFNNPTGSSSGTSVGGSGGSGGAGGDGGASAGGMGGTGGDGGIGGSGGAGAGGNGGSGGSGGGAPACAPEGPFDGAPVEAQAGQWTWVPVPEAKCRGGSSTGFGVRINPESTKLVIFLEGGGACFNGTTCNLNPSSFGENNFNNWKNNGGNNGIFSTSNAANAVKDWSFVYVPYCTGDVHAGNAPDADVPGGLSPKGQQFVGYANIGHYLKRIIPTFKGVTEVLLTGVSAGGFGAFYNYDRVAQAFCPTPVALIDDSGPPMGDTYMSPCLQQRWRELYNFADTLPADCVECTLPNGGGLANAWKLLGQKYPDASLGLVSSDKDGTISQFYGYGKNDCQNIDGLFPSSLSGAEYTAGLEEIRESFLKQSPAWSSYFVSATTHTYLGGNGYYNTNVDGTALTGWVKGIVDGADATHIGP</sequence>
<dbReference type="GO" id="GO:0016787">
    <property type="term" value="F:hydrolase activity"/>
    <property type="evidence" value="ECO:0007669"/>
    <property type="project" value="InterPro"/>
</dbReference>
<dbReference type="InterPro" id="IPR004963">
    <property type="entry name" value="PAE/NOTUM"/>
</dbReference>
<feature type="signal peptide" evidence="2">
    <location>
        <begin position="1"/>
        <end position="21"/>
    </location>
</feature>
<accession>A0A9X3XDT3</accession>
<dbReference type="SUPFAM" id="SSF53474">
    <property type="entry name" value="alpha/beta-Hydrolases"/>
    <property type="match status" value="1"/>
</dbReference>
<comment type="caution">
    <text evidence="3">The sequence shown here is derived from an EMBL/GenBank/DDBJ whole genome shotgun (WGS) entry which is preliminary data.</text>
</comment>
<dbReference type="Pfam" id="PF03283">
    <property type="entry name" value="PAE"/>
    <property type="match status" value="1"/>
</dbReference>
<proteinExistence type="predicted"/>
<dbReference type="Proteomes" id="UP001151081">
    <property type="component" value="Unassembled WGS sequence"/>
</dbReference>
<dbReference type="AlphaFoldDB" id="A0A9X3XDT3"/>
<evidence type="ECO:0000256" key="2">
    <source>
        <dbReference type="SAM" id="SignalP"/>
    </source>
</evidence>
<keyword evidence="4" id="KW-1185">Reference proteome</keyword>
<dbReference type="EMBL" id="JAGTJJ010000055">
    <property type="protein sequence ID" value="MDC3987595.1"/>
    <property type="molecule type" value="Genomic_DNA"/>
</dbReference>
<feature type="region of interest" description="Disordered" evidence="1">
    <location>
        <begin position="85"/>
        <end position="109"/>
    </location>
</feature>
<evidence type="ECO:0000256" key="1">
    <source>
        <dbReference type="SAM" id="MobiDB-lite"/>
    </source>
</evidence>
<protein>
    <recommendedName>
        <fullName evidence="5">Pectinacetylesterase</fullName>
    </recommendedName>
</protein>
<feature type="compositionally biased region" description="Gly residues" evidence="1">
    <location>
        <begin position="45"/>
        <end position="68"/>
    </location>
</feature>
<dbReference type="InterPro" id="IPR029058">
    <property type="entry name" value="AB_hydrolase_fold"/>
</dbReference>
<feature type="compositionally biased region" description="Gly residues" evidence="1">
    <location>
        <begin position="85"/>
        <end position="96"/>
    </location>
</feature>
<dbReference type="PANTHER" id="PTHR21562">
    <property type="entry name" value="NOTUM-RELATED"/>
    <property type="match status" value="1"/>
</dbReference>
<feature type="region of interest" description="Disordered" evidence="1">
    <location>
        <begin position="30"/>
        <end position="68"/>
    </location>
</feature>
<evidence type="ECO:0000313" key="3">
    <source>
        <dbReference type="EMBL" id="MDC3987595.1"/>
    </source>
</evidence>
<reference evidence="3 4" key="1">
    <citation type="submission" date="2021-04" db="EMBL/GenBank/DDBJ databases">
        <title>Genome analysis of Polyangium sp.</title>
        <authorList>
            <person name="Li Y."/>
            <person name="Wang J."/>
        </authorList>
    </citation>
    <scope>NUCLEOTIDE SEQUENCE [LARGE SCALE GENOMIC DNA]</scope>
    <source>
        <strain evidence="3 4">SDU14</strain>
    </source>
</reference>
<gene>
    <name evidence="3" type="ORF">KEG57_44425</name>
</gene>
<dbReference type="PROSITE" id="PS51257">
    <property type="entry name" value="PROKAR_LIPOPROTEIN"/>
    <property type="match status" value="1"/>
</dbReference>
<organism evidence="3 4">
    <name type="scientific">Polyangium jinanense</name>
    <dbReference type="NCBI Taxonomy" id="2829994"/>
    <lineage>
        <taxon>Bacteria</taxon>
        <taxon>Pseudomonadati</taxon>
        <taxon>Myxococcota</taxon>
        <taxon>Polyangia</taxon>
        <taxon>Polyangiales</taxon>
        <taxon>Polyangiaceae</taxon>
        <taxon>Polyangium</taxon>
    </lineage>
</organism>
<keyword evidence="2" id="KW-0732">Signal</keyword>
<feature type="chain" id="PRO_5040889705" description="Pectinacetylesterase" evidence="2">
    <location>
        <begin position="22"/>
        <end position="449"/>
    </location>
</feature>
<name>A0A9X3XDT3_9BACT</name>